<sequence>MNRRHVSTGTEWERTVGYSRAVRVGDRVEVSGTTATDEDGAVVGVDDARAQTRRAIENVERGLRAAGASLADVVRTRVYVTDIDRWEAVGRAHGEAFGDVRPASTMVEVSGLIDPEMLVEVEAVAVVGAVDDDAATQSAADRDDPPEA</sequence>
<dbReference type="AlphaFoldDB" id="A0ABD5WAW6"/>
<protein>
    <submittedName>
        <fullName evidence="1">RidA family protein</fullName>
    </submittedName>
</protein>
<gene>
    <name evidence="1" type="ORF">ACFQL9_06365</name>
</gene>
<organism evidence="1 2">
    <name type="scientific">Halobaculum lipolyticum</name>
    <dbReference type="NCBI Taxonomy" id="3032001"/>
    <lineage>
        <taxon>Archaea</taxon>
        <taxon>Methanobacteriati</taxon>
        <taxon>Methanobacteriota</taxon>
        <taxon>Stenosarchaea group</taxon>
        <taxon>Halobacteria</taxon>
        <taxon>Halobacteriales</taxon>
        <taxon>Haloferacaceae</taxon>
        <taxon>Halobaculum</taxon>
    </lineage>
</organism>
<dbReference type="Gene3D" id="3.30.1330.40">
    <property type="entry name" value="RutC-like"/>
    <property type="match status" value="1"/>
</dbReference>
<evidence type="ECO:0000313" key="2">
    <source>
        <dbReference type="Proteomes" id="UP001596461"/>
    </source>
</evidence>
<keyword evidence="2" id="KW-1185">Reference proteome</keyword>
<dbReference type="EMBL" id="JBHTAH010000004">
    <property type="protein sequence ID" value="MFC7069260.1"/>
    <property type="molecule type" value="Genomic_DNA"/>
</dbReference>
<comment type="caution">
    <text evidence="1">The sequence shown here is derived from an EMBL/GenBank/DDBJ whole genome shotgun (WGS) entry which is preliminary data.</text>
</comment>
<dbReference type="GeneID" id="81123917"/>
<evidence type="ECO:0000313" key="1">
    <source>
        <dbReference type="EMBL" id="MFC7069260.1"/>
    </source>
</evidence>
<dbReference type="RefSeq" id="WP_284032093.1">
    <property type="nucleotide sequence ID" value="NZ_CP126154.1"/>
</dbReference>
<dbReference type="Proteomes" id="UP001596461">
    <property type="component" value="Unassembled WGS sequence"/>
</dbReference>
<dbReference type="PANTHER" id="PTHR43857">
    <property type="entry name" value="BLR7761 PROTEIN"/>
    <property type="match status" value="1"/>
</dbReference>
<name>A0ABD5WAW6_9EURY</name>
<reference evidence="1 2" key="1">
    <citation type="journal article" date="2019" name="Int. J. Syst. Evol. Microbiol.">
        <title>The Global Catalogue of Microorganisms (GCM) 10K type strain sequencing project: providing services to taxonomists for standard genome sequencing and annotation.</title>
        <authorList>
            <consortium name="The Broad Institute Genomics Platform"/>
            <consortium name="The Broad Institute Genome Sequencing Center for Infectious Disease"/>
            <person name="Wu L."/>
            <person name="Ma J."/>
        </authorList>
    </citation>
    <scope>NUCLEOTIDE SEQUENCE [LARGE SCALE GENOMIC DNA]</scope>
    <source>
        <strain evidence="1 2">DT31</strain>
    </source>
</reference>
<dbReference type="CDD" id="cd06154">
    <property type="entry name" value="YjgF_YER057c_UK114_like_6"/>
    <property type="match status" value="1"/>
</dbReference>
<dbReference type="PANTHER" id="PTHR43857:SF1">
    <property type="entry name" value="YJGH FAMILY PROTEIN"/>
    <property type="match status" value="1"/>
</dbReference>
<proteinExistence type="predicted"/>
<dbReference type="SUPFAM" id="SSF55298">
    <property type="entry name" value="YjgF-like"/>
    <property type="match status" value="1"/>
</dbReference>
<accession>A0ABD5WAW6</accession>
<dbReference type="InterPro" id="IPR035959">
    <property type="entry name" value="RutC-like_sf"/>
</dbReference>
<dbReference type="Pfam" id="PF01042">
    <property type="entry name" value="Ribonuc_L-PSP"/>
    <property type="match status" value="1"/>
</dbReference>
<dbReference type="InterPro" id="IPR006175">
    <property type="entry name" value="YjgF/YER057c/UK114"/>
</dbReference>